<evidence type="ECO:0000313" key="2">
    <source>
        <dbReference type="EMBL" id="PNJ18010.1"/>
    </source>
</evidence>
<feature type="compositionally biased region" description="Polar residues" evidence="1">
    <location>
        <begin position="85"/>
        <end position="102"/>
    </location>
</feature>
<accession>A0A2J8SBA5</accession>
<evidence type="ECO:0000256" key="1">
    <source>
        <dbReference type="SAM" id="MobiDB-lite"/>
    </source>
</evidence>
<sequence length="102" mass="11931">DEYCFYNGKTHWERPGCFVPFAVCVVSRFPYYNSLKDCLSWLRRKQLTTVPFCVIVLENEPWQIAELVLFLLLAKHSHLRPSALTRGTSPMESEQEPYCSNQ</sequence>
<feature type="non-terminal residue" evidence="2">
    <location>
        <position position="1"/>
    </location>
</feature>
<feature type="region of interest" description="Disordered" evidence="1">
    <location>
        <begin position="83"/>
        <end position="102"/>
    </location>
</feature>
<proteinExistence type="predicted"/>
<gene>
    <name evidence="2" type="ORF">CR201_G0044423</name>
</gene>
<dbReference type="EMBL" id="NDHI03003586">
    <property type="protein sequence ID" value="PNJ18010.1"/>
    <property type="molecule type" value="Genomic_DNA"/>
</dbReference>
<dbReference type="AlphaFoldDB" id="A0A2J8SBA5"/>
<protein>
    <submittedName>
        <fullName evidence="2">DENND3 isoform 11</fullName>
    </submittedName>
</protein>
<organism evidence="2">
    <name type="scientific">Pongo abelii</name>
    <name type="common">Sumatran orangutan</name>
    <name type="synonym">Pongo pygmaeus abelii</name>
    <dbReference type="NCBI Taxonomy" id="9601"/>
    <lineage>
        <taxon>Eukaryota</taxon>
        <taxon>Metazoa</taxon>
        <taxon>Chordata</taxon>
        <taxon>Craniata</taxon>
        <taxon>Vertebrata</taxon>
        <taxon>Euteleostomi</taxon>
        <taxon>Mammalia</taxon>
        <taxon>Eutheria</taxon>
        <taxon>Euarchontoglires</taxon>
        <taxon>Primates</taxon>
        <taxon>Haplorrhini</taxon>
        <taxon>Catarrhini</taxon>
        <taxon>Hominidae</taxon>
        <taxon>Pongo</taxon>
    </lineage>
</organism>
<name>A0A2J8SBA5_PONAB</name>
<reference evidence="2" key="1">
    <citation type="submission" date="2017-12" db="EMBL/GenBank/DDBJ databases">
        <title>High-resolution comparative analysis of great ape genomes.</title>
        <authorList>
            <person name="Pollen A."/>
            <person name="Hastie A."/>
            <person name="Hormozdiari F."/>
            <person name="Dougherty M."/>
            <person name="Liu R."/>
            <person name="Chaisson M."/>
            <person name="Hoppe E."/>
            <person name="Hill C."/>
            <person name="Pang A."/>
            <person name="Hillier L."/>
            <person name="Baker C."/>
            <person name="Armstrong J."/>
            <person name="Shendure J."/>
            <person name="Paten B."/>
            <person name="Wilson R."/>
            <person name="Chao H."/>
            <person name="Schneider V."/>
            <person name="Ventura M."/>
            <person name="Kronenberg Z."/>
            <person name="Murali S."/>
            <person name="Gordon D."/>
            <person name="Cantsilieris S."/>
            <person name="Munson K."/>
            <person name="Nelson B."/>
            <person name="Raja A."/>
            <person name="Underwood J."/>
            <person name="Diekhans M."/>
            <person name="Fiddes I."/>
            <person name="Haussler D."/>
            <person name="Eichler E."/>
        </authorList>
    </citation>
    <scope>NUCLEOTIDE SEQUENCE [LARGE SCALE GENOMIC DNA]</scope>
    <source>
        <strain evidence="2">Susie</strain>
    </source>
</reference>
<comment type="caution">
    <text evidence="2">The sequence shown here is derived from an EMBL/GenBank/DDBJ whole genome shotgun (WGS) entry which is preliminary data.</text>
</comment>